<organism evidence="3 4">
    <name type="scientific">Wickerhamomyces anomalus (strain ATCC 58044 / CBS 1984 / NCYC 433 / NRRL Y-366-8)</name>
    <name type="common">Yeast</name>
    <name type="synonym">Hansenula anomala</name>
    <dbReference type="NCBI Taxonomy" id="683960"/>
    <lineage>
        <taxon>Eukaryota</taxon>
        <taxon>Fungi</taxon>
        <taxon>Dikarya</taxon>
        <taxon>Ascomycota</taxon>
        <taxon>Saccharomycotina</taxon>
        <taxon>Saccharomycetes</taxon>
        <taxon>Phaffomycetales</taxon>
        <taxon>Wickerhamomycetaceae</taxon>
        <taxon>Wickerhamomyces</taxon>
    </lineage>
</organism>
<keyword evidence="2" id="KW-0472">Membrane</keyword>
<dbReference type="OrthoDB" id="4082954at2759"/>
<proteinExistence type="predicted"/>
<protein>
    <recommendedName>
        <fullName evidence="5">Inner membrane assembly complex subunit 17</fullName>
    </recommendedName>
</protein>
<evidence type="ECO:0000256" key="2">
    <source>
        <dbReference type="SAM" id="Phobius"/>
    </source>
</evidence>
<keyword evidence="1" id="KW-0175">Coiled coil</keyword>
<evidence type="ECO:0000313" key="4">
    <source>
        <dbReference type="Proteomes" id="UP000094112"/>
    </source>
</evidence>
<evidence type="ECO:0008006" key="5">
    <source>
        <dbReference type="Google" id="ProtNLM"/>
    </source>
</evidence>
<gene>
    <name evidence="3" type="ORF">WICANDRAFT_71151</name>
</gene>
<keyword evidence="4" id="KW-1185">Reference proteome</keyword>
<name>A0A1E3NVN7_WICAA</name>
<keyword evidence="2" id="KW-1133">Transmembrane helix</keyword>
<feature type="transmembrane region" description="Helical" evidence="2">
    <location>
        <begin position="75"/>
        <end position="95"/>
    </location>
</feature>
<dbReference type="GeneID" id="30201479"/>
<reference evidence="3 4" key="1">
    <citation type="journal article" date="2016" name="Proc. Natl. Acad. Sci. U.S.A.">
        <title>Comparative genomics of biotechnologically important yeasts.</title>
        <authorList>
            <person name="Riley R."/>
            <person name="Haridas S."/>
            <person name="Wolfe K.H."/>
            <person name="Lopes M.R."/>
            <person name="Hittinger C.T."/>
            <person name="Goeker M."/>
            <person name="Salamov A.A."/>
            <person name="Wisecaver J.H."/>
            <person name="Long T.M."/>
            <person name="Calvey C.H."/>
            <person name="Aerts A.L."/>
            <person name="Barry K.W."/>
            <person name="Choi C."/>
            <person name="Clum A."/>
            <person name="Coughlan A.Y."/>
            <person name="Deshpande S."/>
            <person name="Douglass A.P."/>
            <person name="Hanson S.J."/>
            <person name="Klenk H.-P."/>
            <person name="LaButti K.M."/>
            <person name="Lapidus A."/>
            <person name="Lindquist E.A."/>
            <person name="Lipzen A.M."/>
            <person name="Meier-Kolthoff J.P."/>
            <person name="Ohm R.A."/>
            <person name="Otillar R.P."/>
            <person name="Pangilinan J.L."/>
            <person name="Peng Y."/>
            <person name="Rokas A."/>
            <person name="Rosa C.A."/>
            <person name="Scheuner C."/>
            <person name="Sibirny A.A."/>
            <person name="Slot J.C."/>
            <person name="Stielow J.B."/>
            <person name="Sun H."/>
            <person name="Kurtzman C.P."/>
            <person name="Blackwell M."/>
            <person name="Grigoriev I.V."/>
            <person name="Jeffries T.W."/>
        </authorList>
    </citation>
    <scope>NUCLEOTIDE SEQUENCE [LARGE SCALE GENOMIC DNA]</scope>
    <source>
        <strain evidence="4">ATCC 58044 / CBS 1984 / NCYC 433 / NRRL Y-366-8</strain>
    </source>
</reference>
<dbReference type="EMBL" id="KV454214">
    <property type="protein sequence ID" value="ODQ57208.1"/>
    <property type="molecule type" value="Genomic_DNA"/>
</dbReference>
<dbReference type="AlphaFoldDB" id="A0A1E3NVN7"/>
<evidence type="ECO:0000313" key="3">
    <source>
        <dbReference type="EMBL" id="ODQ57208.1"/>
    </source>
</evidence>
<evidence type="ECO:0000256" key="1">
    <source>
        <dbReference type="SAM" id="Coils"/>
    </source>
</evidence>
<keyword evidence="2" id="KW-0812">Transmembrane</keyword>
<dbReference type="Proteomes" id="UP000094112">
    <property type="component" value="Unassembled WGS sequence"/>
</dbReference>
<sequence>MVRVFSAKRGLLSCQKLSKNGPRALFSTSFPKSNNNEDLEKVKILIEQKMAELKRAEQKRIEDEKKPKLSDFTRPIVTTLIIGSITYLSLHWLWWHLEYKEREIVLKEEMKSKEDELAALLQGQDTPKQTAGKKSWFRFWSTN</sequence>
<feature type="coiled-coil region" evidence="1">
    <location>
        <begin position="36"/>
        <end position="66"/>
    </location>
</feature>
<accession>A0A1E3NVN7</accession>
<dbReference type="RefSeq" id="XP_019036415.1">
    <property type="nucleotide sequence ID" value="XM_019184233.1"/>
</dbReference>